<keyword evidence="1" id="KW-0812">Transmembrane</keyword>
<proteinExistence type="predicted"/>
<dbReference type="AlphaFoldDB" id="A0A382QAK0"/>
<gene>
    <name evidence="2" type="ORF">METZ01_LOCUS334842</name>
</gene>
<sequence length="64" mass="7267">MKVTMIKSIIKGLFYVITFLIVLVFIYLIKGTIIDSEYSTIEIIITLSCSILITAWIGDKFFGD</sequence>
<keyword evidence="1" id="KW-1133">Transmembrane helix</keyword>
<evidence type="ECO:0000256" key="1">
    <source>
        <dbReference type="SAM" id="Phobius"/>
    </source>
</evidence>
<reference evidence="2" key="1">
    <citation type="submission" date="2018-05" db="EMBL/GenBank/DDBJ databases">
        <authorList>
            <person name="Lanie J.A."/>
            <person name="Ng W.-L."/>
            <person name="Kazmierczak K.M."/>
            <person name="Andrzejewski T.M."/>
            <person name="Davidsen T.M."/>
            <person name="Wayne K.J."/>
            <person name="Tettelin H."/>
            <person name="Glass J.I."/>
            <person name="Rusch D."/>
            <person name="Podicherti R."/>
            <person name="Tsui H.-C.T."/>
            <person name="Winkler M.E."/>
        </authorList>
    </citation>
    <scope>NUCLEOTIDE SEQUENCE</scope>
</reference>
<name>A0A382QAK0_9ZZZZ</name>
<accession>A0A382QAK0</accession>
<feature type="transmembrane region" description="Helical" evidence="1">
    <location>
        <begin position="41"/>
        <end position="58"/>
    </location>
</feature>
<dbReference type="EMBL" id="UINC01112798">
    <property type="protein sequence ID" value="SVC81988.1"/>
    <property type="molecule type" value="Genomic_DNA"/>
</dbReference>
<organism evidence="2">
    <name type="scientific">marine metagenome</name>
    <dbReference type="NCBI Taxonomy" id="408172"/>
    <lineage>
        <taxon>unclassified sequences</taxon>
        <taxon>metagenomes</taxon>
        <taxon>ecological metagenomes</taxon>
    </lineage>
</organism>
<feature type="transmembrane region" description="Helical" evidence="1">
    <location>
        <begin position="12"/>
        <end position="29"/>
    </location>
</feature>
<evidence type="ECO:0000313" key="2">
    <source>
        <dbReference type="EMBL" id="SVC81988.1"/>
    </source>
</evidence>
<protein>
    <submittedName>
        <fullName evidence="2">Uncharacterized protein</fullName>
    </submittedName>
</protein>
<keyword evidence="1" id="KW-0472">Membrane</keyword>